<proteinExistence type="predicted"/>
<dbReference type="InterPro" id="IPR013424">
    <property type="entry name" value="Ice-binding_C"/>
</dbReference>
<keyword evidence="4" id="KW-1185">Reference proteome</keyword>
<feature type="chain" id="PRO_5043818268" description="Ice-binding protein C-terminal domain-containing protein" evidence="1">
    <location>
        <begin position="23"/>
        <end position="232"/>
    </location>
</feature>
<dbReference type="NCBIfam" id="TIGR02595">
    <property type="entry name" value="PEP_CTERM"/>
    <property type="match status" value="1"/>
</dbReference>
<reference evidence="4" key="1">
    <citation type="journal article" date="2024" name="Int. J. Syst. Evol. Microbiol.">
        <title>Methylomarinovum tepidoasis sp. nov., a moderately thermophilic methanotroph of the family Methylothermaceae isolated from a deep-sea hydrothermal field.</title>
        <authorList>
            <person name="Hirayama H."/>
            <person name="Takaki Y."/>
            <person name="Abe M."/>
            <person name="Miyazaki M."/>
            <person name="Uematsu K."/>
            <person name="Matsui Y."/>
            <person name="Takai K."/>
        </authorList>
    </citation>
    <scope>NUCLEOTIDE SEQUENCE [LARGE SCALE GENOMIC DNA]</scope>
    <source>
        <strain evidence="4">IN45</strain>
    </source>
</reference>
<feature type="signal peptide" evidence="1">
    <location>
        <begin position="1"/>
        <end position="22"/>
    </location>
</feature>
<dbReference type="Pfam" id="PF07589">
    <property type="entry name" value="PEP-CTERM"/>
    <property type="match status" value="1"/>
</dbReference>
<dbReference type="KEGG" id="meiy:MIN45_P0130"/>
<organism evidence="3 4">
    <name type="scientific">Methylomarinovum tepidoasis</name>
    <dbReference type="NCBI Taxonomy" id="2840183"/>
    <lineage>
        <taxon>Bacteria</taxon>
        <taxon>Pseudomonadati</taxon>
        <taxon>Pseudomonadota</taxon>
        <taxon>Gammaproteobacteria</taxon>
        <taxon>Methylococcales</taxon>
        <taxon>Methylothermaceae</taxon>
        <taxon>Methylomarinovum</taxon>
    </lineage>
</organism>
<feature type="domain" description="Ice-binding protein C-terminal" evidence="2">
    <location>
        <begin position="201"/>
        <end position="223"/>
    </location>
</feature>
<evidence type="ECO:0000259" key="2">
    <source>
        <dbReference type="Pfam" id="PF07589"/>
    </source>
</evidence>
<gene>
    <name evidence="3" type="ORF">MIN45_P0130</name>
</gene>
<keyword evidence="1" id="KW-0732">Signal</keyword>
<dbReference type="AlphaFoldDB" id="A0AAU9BWH6"/>
<dbReference type="Proteomes" id="UP001321450">
    <property type="component" value="Chromosome"/>
</dbReference>
<name>A0AAU9BWH6_9GAMM</name>
<protein>
    <recommendedName>
        <fullName evidence="2">Ice-binding protein C-terminal domain-containing protein</fullName>
    </recommendedName>
</protein>
<sequence>MMKIMRLCFGLALLLAGSFAGATPVNCGGSYPYCDIDGSAATGASGVAGVPDGTDVITISENAVPPGIVTYLDTGSGTPVPQKSGGPAALDAFSFGDTVRAGELFDFTYLTQTALNVALSNWGSSLVDTLVWTVVWNAPSTMADPDTSKYHNDVQVPWSSLSSSLGPGWQFFTDPVVLDERGEWQVDSYVNGVFIQGWKFTVPEPGSLFLVGVGLLGLIVRHRGKCAILKIG</sequence>
<accession>A0AAU9BWH6</accession>
<evidence type="ECO:0000313" key="3">
    <source>
        <dbReference type="EMBL" id="BCX87763.1"/>
    </source>
</evidence>
<evidence type="ECO:0000313" key="4">
    <source>
        <dbReference type="Proteomes" id="UP001321450"/>
    </source>
</evidence>
<dbReference type="RefSeq" id="WP_286292711.1">
    <property type="nucleotide sequence ID" value="NZ_AP024718.1"/>
</dbReference>
<evidence type="ECO:0000256" key="1">
    <source>
        <dbReference type="SAM" id="SignalP"/>
    </source>
</evidence>
<dbReference type="EMBL" id="AP024718">
    <property type="protein sequence ID" value="BCX87763.1"/>
    <property type="molecule type" value="Genomic_DNA"/>
</dbReference>